<dbReference type="AlphaFoldDB" id="A0A0D8XB65"/>
<reference evidence="2" key="2">
    <citation type="journal article" date="2016" name="Sci. Rep.">
        <title>Dictyocaulus viviparus genome, variome and transcriptome elucidate lungworm biology and support future intervention.</title>
        <authorList>
            <person name="McNulty S.N."/>
            <person name="Strube C."/>
            <person name="Rosa B.A."/>
            <person name="Martin J.C."/>
            <person name="Tyagi R."/>
            <person name="Choi Y.J."/>
            <person name="Wang Q."/>
            <person name="Hallsworth Pepin K."/>
            <person name="Zhang X."/>
            <person name="Ozersky P."/>
            <person name="Wilson R.K."/>
            <person name="Sternberg P.W."/>
            <person name="Gasser R.B."/>
            <person name="Mitreva M."/>
        </authorList>
    </citation>
    <scope>NUCLEOTIDE SEQUENCE [LARGE SCALE GENOMIC DNA]</scope>
    <source>
        <strain evidence="2">HannoverDv2000</strain>
    </source>
</reference>
<keyword evidence="2" id="KW-1185">Reference proteome</keyword>
<organism evidence="1 2">
    <name type="scientific">Dictyocaulus viviparus</name>
    <name type="common">Bovine lungworm</name>
    <dbReference type="NCBI Taxonomy" id="29172"/>
    <lineage>
        <taxon>Eukaryota</taxon>
        <taxon>Metazoa</taxon>
        <taxon>Ecdysozoa</taxon>
        <taxon>Nematoda</taxon>
        <taxon>Chromadorea</taxon>
        <taxon>Rhabditida</taxon>
        <taxon>Rhabditina</taxon>
        <taxon>Rhabditomorpha</taxon>
        <taxon>Strongyloidea</taxon>
        <taxon>Metastrongylidae</taxon>
        <taxon>Dictyocaulus</taxon>
    </lineage>
</organism>
<dbReference type="EMBL" id="KN716980">
    <property type="protein sequence ID" value="KJH40894.1"/>
    <property type="molecule type" value="Genomic_DNA"/>
</dbReference>
<evidence type="ECO:0000313" key="2">
    <source>
        <dbReference type="Proteomes" id="UP000053766"/>
    </source>
</evidence>
<reference evidence="1 2" key="1">
    <citation type="submission" date="2013-11" db="EMBL/GenBank/DDBJ databases">
        <title>Draft genome of the bovine lungworm Dictyocaulus viviparus.</title>
        <authorList>
            <person name="Mitreva M."/>
        </authorList>
    </citation>
    <scope>NUCLEOTIDE SEQUENCE [LARGE SCALE GENOMIC DNA]</scope>
    <source>
        <strain evidence="1 2">HannoverDv2000</strain>
    </source>
</reference>
<accession>A0A0D8XB65</accession>
<sequence>MVNRTDTLPQGSELESRFHRNKELDLKYRCTTSFNQLRPINDRDSSIFEINPSTRASRLLINR</sequence>
<gene>
    <name evidence="1" type="ORF">DICVIV_13141</name>
</gene>
<name>A0A0D8XB65_DICVI</name>
<evidence type="ECO:0000313" key="1">
    <source>
        <dbReference type="EMBL" id="KJH40894.1"/>
    </source>
</evidence>
<proteinExistence type="predicted"/>
<protein>
    <submittedName>
        <fullName evidence="1">Uncharacterized protein</fullName>
    </submittedName>
</protein>
<dbReference type="Proteomes" id="UP000053766">
    <property type="component" value="Unassembled WGS sequence"/>
</dbReference>